<feature type="compositionally biased region" description="Polar residues" evidence="1">
    <location>
        <begin position="78"/>
        <end position="87"/>
    </location>
</feature>
<dbReference type="AlphaFoldDB" id="A0AAD7N0K9"/>
<feature type="compositionally biased region" description="Basic and acidic residues" evidence="1">
    <location>
        <begin position="1"/>
        <end position="10"/>
    </location>
</feature>
<feature type="region of interest" description="Disordered" evidence="1">
    <location>
        <begin position="110"/>
        <end position="134"/>
    </location>
</feature>
<feature type="region of interest" description="Disordered" evidence="1">
    <location>
        <begin position="1"/>
        <end position="37"/>
    </location>
</feature>
<organism evidence="2 3">
    <name type="scientific">Mycena metata</name>
    <dbReference type="NCBI Taxonomy" id="1033252"/>
    <lineage>
        <taxon>Eukaryota</taxon>
        <taxon>Fungi</taxon>
        <taxon>Dikarya</taxon>
        <taxon>Basidiomycota</taxon>
        <taxon>Agaricomycotina</taxon>
        <taxon>Agaricomycetes</taxon>
        <taxon>Agaricomycetidae</taxon>
        <taxon>Agaricales</taxon>
        <taxon>Marasmiineae</taxon>
        <taxon>Mycenaceae</taxon>
        <taxon>Mycena</taxon>
    </lineage>
</organism>
<name>A0AAD7N0K9_9AGAR</name>
<comment type="caution">
    <text evidence="2">The sequence shown here is derived from an EMBL/GenBank/DDBJ whole genome shotgun (WGS) entry which is preliminary data.</text>
</comment>
<evidence type="ECO:0000256" key="1">
    <source>
        <dbReference type="SAM" id="MobiDB-lite"/>
    </source>
</evidence>
<protein>
    <submittedName>
        <fullName evidence="2">Uncharacterized protein</fullName>
    </submittedName>
</protein>
<gene>
    <name evidence="2" type="ORF">B0H16DRAFT_56857</name>
</gene>
<evidence type="ECO:0000313" key="2">
    <source>
        <dbReference type="EMBL" id="KAJ7740345.1"/>
    </source>
</evidence>
<sequence>MRHVAGDVESRLASTVTARGESKDAGEGRTLQNTNCPSQIFTRRSMHAEWRPTYPTEAAPDVSFGNRGHRVKLAPAPDSTTTFTSPPQQRPRLPSLAQRARANGTIRTPPVRRQRLPPVSSSIPFGLNKSRPSRRKTTTLVLRELGEPQSPNTCTLIFYSTRILYSTRIHPSLNSAVSAHENSARMALRMRPNARIRAV</sequence>
<evidence type="ECO:0000313" key="3">
    <source>
        <dbReference type="Proteomes" id="UP001215598"/>
    </source>
</evidence>
<accession>A0AAD7N0K9</accession>
<dbReference type="EMBL" id="JARKIB010000103">
    <property type="protein sequence ID" value="KAJ7740345.1"/>
    <property type="molecule type" value="Genomic_DNA"/>
</dbReference>
<dbReference type="Proteomes" id="UP001215598">
    <property type="component" value="Unassembled WGS sequence"/>
</dbReference>
<keyword evidence="3" id="KW-1185">Reference proteome</keyword>
<feature type="region of interest" description="Disordered" evidence="1">
    <location>
        <begin position="58"/>
        <end position="93"/>
    </location>
</feature>
<reference evidence="2" key="1">
    <citation type="submission" date="2023-03" db="EMBL/GenBank/DDBJ databases">
        <title>Massive genome expansion in bonnet fungi (Mycena s.s.) driven by repeated elements and novel gene families across ecological guilds.</title>
        <authorList>
            <consortium name="Lawrence Berkeley National Laboratory"/>
            <person name="Harder C.B."/>
            <person name="Miyauchi S."/>
            <person name="Viragh M."/>
            <person name="Kuo A."/>
            <person name="Thoen E."/>
            <person name="Andreopoulos B."/>
            <person name="Lu D."/>
            <person name="Skrede I."/>
            <person name="Drula E."/>
            <person name="Henrissat B."/>
            <person name="Morin E."/>
            <person name="Kohler A."/>
            <person name="Barry K."/>
            <person name="LaButti K."/>
            <person name="Morin E."/>
            <person name="Salamov A."/>
            <person name="Lipzen A."/>
            <person name="Mereny Z."/>
            <person name="Hegedus B."/>
            <person name="Baldrian P."/>
            <person name="Stursova M."/>
            <person name="Weitz H."/>
            <person name="Taylor A."/>
            <person name="Grigoriev I.V."/>
            <person name="Nagy L.G."/>
            <person name="Martin F."/>
            <person name="Kauserud H."/>
        </authorList>
    </citation>
    <scope>NUCLEOTIDE SEQUENCE</scope>
    <source>
        <strain evidence="2">CBHHK182m</strain>
    </source>
</reference>
<proteinExistence type="predicted"/>